<name>A0A915JJ43_ROMCU</name>
<keyword evidence="1" id="KW-1185">Reference proteome</keyword>
<protein>
    <submittedName>
        <fullName evidence="2">Uncharacterized protein</fullName>
    </submittedName>
</protein>
<reference evidence="2" key="1">
    <citation type="submission" date="2022-11" db="UniProtKB">
        <authorList>
            <consortium name="WormBaseParasite"/>
        </authorList>
    </citation>
    <scope>IDENTIFICATION</scope>
</reference>
<evidence type="ECO:0000313" key="1">
    <source>
        <dbReference type="Proteomes" id="UP000887565"/>
    </source>
</evidence>
<accession>A0A915JJ43</accession>
<dbReference type="Proteomes" id="UP000887565">
    <property type="component" value="Unplaced"/>
</dbReference>
<dbReference type="AlphaFoldDB" id="A0A915JJ43"/>
<sequence length="74" mass="8604">MVLKEKFSVVETSKFNRVKDLYLLPLQRSEQPDDVLLPFDGPGLPNPRSEMIMAIIVRRRDRIEHVENGSDETH</sequence>
<organism evidence="1 2">
    <name type="scientific">Romanomermis culicivorax</name>
    <name type="common">Nematode worm</name>
    <dbReference type="NCBI Taxonomy" id="13658"/>
    <lineage>
        <taxon>Eukaryota</taxon>
        <taxon>Metazoa</taxon>
        <taxon>Ecdysozoa</taxon>
        <taxon>Nematoda</taxon>
        <taxon>Enoplea</taxon>
        <taxon>Dorylaimia</taxon>
        <taxon>Mermithida</taxon>
        <taxon>Mermithoidea</taxon>
        <taxon>Mermithidae</taxon>
        <taxon>Romanomermis</taxon>
    </lineage>
</organism>
<evidence type="ECO:0000313" key="2">
    <source>
        <dbReference type="WBParaSite" id="nRc.2.0.1.t26179-RA"/>
    </source>
</evidence>
<dbReference type="WBParaSite" id="nRc.2.0.1.t26179-RA">
    <property type="protein sequence ID" value="nRc.2.0.1.t26179-RA"/>
    <property type="gene ID" value="nRc.2.0.1.g26179"/>
</dbReference>
<proteinExistence type="predicted"/>